<dbReference type="Pfam" id="PF13676">
    <property type="entry name" value="TIR_2"/>
    <property type="match status" value="1"/>
</dbReference>
<evidence type="ECO:0000256" key="8">
    <source>
        <dbReference type="ARBA" id="ARBA00048679"/>
    </source>
</evidence>
<dbReference type="InterPro" id="IPR032675">
    <property type="entry name" value="LRR_dom_sf"/>
</dbReference>
<dbReference type="OrthoDB" id="205015at2759"/>
<reference evidence="10 11" key="1">
    <citation type="submission" date="2017-12" db="EMBL/GenBank/DDBJ databases">
        <title>Sequencing, de novo assembly and annotation of complete genome of a new Thraustochytrid species, strain FCC1311.</title>
        <authorList>
            <person name="Sedici K."/>
            <person name="Godart F."/>
            <person name="Aiese Cigliano R."/>
            <person name="Sanseverino W."/>
            <person name="Barakat M."/>
            <person name="Ortet P."/>
            <person name="Marechal E."/>
            <person name="Cagnac O."/>
            <person name="Amato A."/>
        </authorList>
    </citation>
    <scope>NUCLEOTIDE SEQUENCE [LARGE SCALE GENOMIC DNA]</scope>
</reference>
<comment type="catalytic activity">
    <reaction evidence="8">
        <text>L-seryl-[protein] + ATP = O-phospho-L-seryl-[protein] + ADP + H(+)</text>
        <dbReference type="Rhea" id="RHEA:17989"/>
        <dbReference type="Rhea" id="RHEA-COMP:9863"/>
        <dbReference type="Rhea" id="RHEA-COMP:11604"/>
        <dbReference type="ChEBI" id="CHEBI:15378"/>
        <dbReference type="ChEBI" id="CHEBI:29999"/>
        <dbReference type="ChEBI" id="CHEBI:30616"/>
        <dbReference type="ChEBI" id="CHEBI:83421"/>
        <dbReference type="ChEBI" id="CHEBI:456216"/>
        <dbReference type="EC" id="2.7.11.1"/>
    </reaction>
</comment>
<dbReference type="SUPFAM" id="SSF52540">
    <property type="entry name" value="P-loop containing nucleoside triphosphate hydrolases"/>
    <property type="match status" value="1"/>
</dbReference>
<protein>
    <recommendedName>
        <fullName evidence="1">non-specific serine/threonine protein kinase</fullName>
        <ecNumber evidence="1">2.7.11.1</ecNumber>
    </recommendedName>
</protein>
<dbReference type="InterPro" id="IPR027417">
    <property type="entry name" value="P-loop_NTPase"/>
</dbReference>
<evidence type="ECO:0000256" key="3">
    <source>
        <dbReference type="ARBA" id="ARBA00022737"/>
    </source>
</evidence>
<dbReference type="Gene3D" id="3.40.50.10140">
    <property type="entry name" value="Toll/interleukin-1 receptor homology (TIR) domain"/>
    <property type="match status" value="1"/>
</dbReference>
<dbReference type="InterPro" id="IPR036388">
    <property type="entry name" value="WH-like_DNA-bd_sf"/>
</dbReference>
<keyword evidence="5 10" id="KW-0418">Kinase</keyword>
<dbReference type="InterPro" id="IPR032171">
    <property type="entry name" value="COR-A"/>
</dbReference>
<sequence length="758" mass="84805">MGDDDEENSRAKTGPTAGWVCRKSSTFLVRSWPEIDQTNRLADLNKRNSLSDNGIGDKGAKALAKALETNTTLQLLGLNTNNIGSEGHTSLANALKQNRRLQTLPADVAQKFPLSEEDQALLQRSAPEGPERELSFTIWDYGGQQVFYALHHIFLTEKGLYLVVFDMREIIGKSEFETKLKPEDLELLASREDAIGNLRFWLNSIKLHAPNAPILLVGTYLDQVKDLLKVERHLAAHKICAPGTLVIPPNGLRFFPVDNSSVDPERAAELRRAIVSTAAAQPYVSERVPLAWLKIYEELVASSEPYWLYSDLIQRASSHGQSRNETDDLVAYFHGLGVVVHLRTSPALERIVVLDPQWLLDKLSCVIADDLHAEKMFYDPQLRASGHIEAYERMRSSSIASHSILEWLWRKQEVTFLRDFMIANMLLSEWRFDEDAEEDEFLVTGLLSGMTEPLETPHFEPGLSCILSFDKFFLPNGVFHRLVAQCAEYASRDDVAGDDEPMTPRQNNAQAIMSFGANDFLLTVRGNVIHICIDKRAVQPALVIKLLVSMFREQKDTIFRKLPWELLLVSPTSQVSISHGKLAKAHQAGKLKRRLRDPSGGRTAYVSEFDAFFREDLGALDGDGDGKQVSSPVPVSPLGPDEDTHVFISHVQATGGDLSDALRCKLENRGLKVWFDQAHEGNLNRAAMLAAVRRARTYVLVLTKGIFASEAVKDELRCAFEANKPIVPVHENETHRLSYATFSEYIATTPSFCSGIFL</sequence>
<keyword evidence="11" id="KW-1185">Reference proteome</keyword>
<evidence type="ECO:0000256" key="4">
    <source>
        <dbReference type="ARBA" id="ARBA00022741"/>
    </source>
</evidence>
<dbReference type="PROSITE" id="PS51424">
    <property type="entry name" value="ROC"/>
    <property type="match status" value="1"/>
</dbReference>
<dbReference type="GO" id="GO:0005524">
    <property type="term" value="F:ATP binding"/>
    <property type="evidence" value="ECO:0007669"/>
    <property type="project" value="UniProtKB-KW"/>
</dbReference>
<keyword evidence="3" id="KW-0677">Repeat</keyword>
<name>A0A2R5G8E9_9STRA</name>
<accession>A0A2R5G8E9</accession>
<evidence type="ECO:0000256" key="5">
    <source>
        <dbReference type="ARBA" id="ARBA00022777"/>
    </source>
</evidence>
<dbReference type="Pfam" id="PF08477">
    <property type="entry name" value="Roc"/>
    <property type="match status" value="1"/>
</dbReference>
<evidence type="ECO:0000313" key="10">
    <source>
        <dbReference type="EMBL" id="GBG24321.1"/>
    </source>
</evidence>
<dbReference type="InterPro" id="IPR020859">
    <property type="entry name" value="ROC"/>
</dbReference>
<keyword evidence="6" id="KW-0067">ATP-binding</keyword>
<feature type="domain" description="Roc" evidence="9">
    <location>
        <begin position="69"/>
        <end position="281"/>
    </location>
</feature>
<comment type="catalytic activity">
    <reaction evidence="7">
        <text>L-threonyl-[protein] + ATP = O-phospho-L-threonyl-[protein] + ADP + H(+)</text>
        <dbReference type="Rhea" id="RHEA:46608"/>
        <dbReference type="Rhea" id="RHEA-COMP:11060"/>
        <dbReference type="Rhea" id="RHEA-COMP:11605"/>
        <dbReference type="ChEBI" id="CHEBI:15378"/>
        <dbReference type="ChEBI" id="CHEBI:30013"/>
        <dbReference type="ChEBI" id="CHEBI:30616"/>
        <dbReference type="ChEBI" id="CHEBI:61977"/>
        <dbReference type="ChEBI" id="CHEBI:456216"/>
        <dbReference type="EC" id="2.7.11.1"/>
    </reaction>
</comment>
<dbReference type="InterPro" id="IPR035897">
    <property type="entry name" value="Toll_tir_struct_dom_sf"/>
</dbReference>
<dbReference type="InParanoid" id="A0A2R5G8E9"/>
<dbReference type="Proteomes" id="UP000241890">
    <property type="component" value="Unassembled WGS sequence"/>
</dbReference>
<evidence type="ECO:0000256" key="7">
    <source>
        <dbReference type="ARBA" id="ARBA00047899"/>
    </source>
</evidence>
<dbReference type="EMBL" id="BEYU01000005">
    <property type="protein sequence ID" value="GBG24321.1"/>
    <property type="molecule type" value="Genomic_DNA"/>
</dbReference>
<dbReference type="Gene3D" id="3.80.10.10">
    <property type="entry name" value="Ribonuclease Inhibitor"/>
    <property type="match status" value="1"/>
</dbReference>
<dbReference type="PANTHER" id="PTHR47679:SF2">
    <property type="entry name" value="C-TERMINAL OF ROC (COR) DOMAIN-CONTAINING PROTEIN"/>
    <property type="match status" value="1"/>
</dbReference>
<dbReference type="GO" id="GO:0016301">
    <property type="term" value="F:kinase activity"/>
    <property type="evidence" value="ECO:0007669"/>
    <property type="project" value="UniProtKB-KW"/>
</dbReference>
<dbReference type="InterPro" id="IPR000157">
    <property type="entry name" value="TIR_dom"/>
</dbReference>
<dbReference type="AlphaFoldDB" id="A0A2R5G8E9"/>
<dbReference type="Gene3D" id="3.40.50.300">
    <property type="entry name" value="P-loop containing nucleotide triphosphate hydrolases"/>
    <property type="match status" value="1"/>
</dbReference>
<evidence type="ECO:0000256" key="6">
    <source>
        <dbReference type="ARBA" id="ARBA00022840"/>
    </source>
</evidence>
<keyword evidence="4" id="KW-0547">Nucleotide-binding</keyword>
<dbReference type="Gene3D" id="1.10.10.10">
    <property type="entry name" value="Winged helix-like DNA-binding domain superfamily/Winged helix DNA-binding domain"/>
    <property type="match status" value="1"/>
</dbReference>
<dbReference type="EC" id="2.7.11.1" evidence="1"/>
<proteinExistence type="predicted"/>
<dbReference type="SUPFAM" id="SSF52047">
    <property type="entry name" value="RNI-like"/>
    <property type="match status" value="1"/>
</dbReference>
<dbReference type="Pfam" id="PF16095">
    <property type="entry name" value="COR-A"/>
    <property type="match status" value="1"/>
</dbReference>
<keyword evidence="2" id="KW-0808">Transferase</keyword>
<evidence type="ECO:0000313" key="11">
    <source>
        <dbReference type="Proteomes" id="UP000241890"/>
    </source>
</evidence>
<evidence type="ECO:0000259" key="9">
    <source>
        <dbReference type="PROSITE" id="PS51424"/>
    </source>
</evidence>
<dbReference type="SUPFAM" id="SSF52200">
    <property type="entry name" value="Toll/Interleukin receptor TIR domain"/>
    <property type="match status" value="1"/>
</dbReference>
<dbReference type="SMART" id="SM00368">
    <property type="entry name" value="LRR_RI"/>
    <property type="match status" value="2"/>
</dbReference>
<dbReference type="PANTHER" id="PTHR47679">
    <property type="entry name" value="PROTEIN TORNADO 1"/>
    <property type="match status" value="1"/>
</dbReference>
<evidence type="ECO:0000256" key="1">
    <source>
        <dbReference type="ARBA" id="ARBA00012513"/>
    </source>
</evidence>
<organism evidence="10 11">
    <name type="scientific">Hondaea fermentalgiana</name>
    <dbReference type="NCBI Taxonomy" id="2315210"/>
    <lineage>
        <taxon>Eukaryota</taxon>
        <taxon>Sar</taxon>
        <taxon>Stramenopiles</taxon>
        <taxon>Bigyra</taxon>
        <taxon>Labyrinthulomycetes</taxon>
        <taxon>Thraustochytrida</taxon>
        <taxon>Thraustochytriidae</taxon>
        <taxon>Hondaea</taxon>
    </lineage>
</organism>
<gene>
    <name evidence="10" type="ORF">FCC1311_005392</name>
</gene>
<dbReference type="GO" id="GO:0007165">
    <property type="term" value="P:signal transduction"/>
    <property type="evidence" value="ECO:0007669"/>
    <property type="project" value="InterPro"/>
</dbReference>
<evidence type="ECO:0000256" key="2">
    <source>
        <dbReference type="ARBA" id="ARBA00022679"/>
    </source>
</evidence>
<comment type="caution">
    <text evidence="10">The sequence shown here is derived from an EMBL/GenBank/DDBJ whole genome shotgun (WGS) entry which is preliminary data.</text>
</comment>